<protein>
    <recommendedName>
        <fullName evidence="11">Cytochrome P450</fullName>
    </recommendedName>
</protein>
<keyword evidence="5" id="KW-0479">Metal-binding</keyword>
<keyword evidence="4" id="KW-0349">Heme</keyword>
<dbReference type="PRINTS" id="PR00463">
    <property type="entry name" value="EP450I"/>
</dbReference>
<dbReference type="InterPro" id="IPR050364">
    <property type="entry name" value="Cytochrome_P450_fung"/>
</dbReference>
<evidence type="ECO:0000313" key="10">
    <source>
        <dbReference type="Proteomes" id="UP001498398"/>
    </source>
</evidence>
<dbReference type="InterPro" id="IPR036396">
    <property type="entry name" value="Cyt_P450_sf"/>
</dbReference>
<organism evidence="9 10">
    <name type="scientific">Marasmiellus scandens</name>
    <dbReference type="NCBI Taxonomy" id="2682957"/>
    <lineage>
        <taxon>Eukaryota</taxon>
        <taxon>Fungi</taxon>
        <taxon>Dikarya</taxon>
        <taxon>Basidiomycota</taxon>
        <taxon>Agaricomycotina</taxon>
        <taxon>Agaricomycetes</taxon>
        <taxon>Agaricomycetidae</taxon>
        <taxon>Agaricales</taxon>
        <taxon>Marasmiineae</taxon>
        <taxon>Omphalotaceae</taxon>
        <taxon>Marasmiellus</taxon>
    </lineage>
</organism>
<comment type="cofactor">
    <cofactor evidence="1">
        <name>heme</name>
        <dbReference type="ChEBI" id="CHEBI:30413"/>
    </cofactor>
</comment>
<evidence type="ECO:0000256" key="5">
    <source>
        <dbReference type="ARBA" id="ARBA00022723"/>
    </source>
</evidence>
<keyword evidence="10" id="KW-1185">Reference proteome</keyword>
<dbReference type="SUPFAM" id="SSF48264">
    <property type="entry name" value="Cytochrome P450"/>
    <property type="match status" value="1"/>
</dbReference>
<comment type="similarity">
    <text evidence="3">Belongs to the cytochrome P450 family.</text>
</comment>
<evidence type="ECO:0000313" key="9">
    <source>
        <dbReference type="EMBL" id="KAK7443229.1"/>
    </source>
</evidence>
<evidence type="ECO:0000256" key="8">
    <source>
        <dbReference type="ARBA" id="ARBA00023033"/>
    </source>
</evidence>
<comment type="pathway">
    <text evidence="2">Secondary metabolite biosynthesis.</text>
</comment>
<evidence type="ECO:0000256" key="2">
    <source>
        <dbReference type="ARBA" id="ARBA00005179"/>
    </source>
</evidence>
<dbReference type="Gene3D" id="1.10.630.10">
    <property type="entry name" value="Cytochrome P450"/>
    <property type="match status" value="1"/>
</dbReference>
<gene>
    <name evidence="9" type="ORF">VKT23_015827</name>
</gene>
<proteinExistence type="inferred from homology"/>
<evidence type="ECO:0000256" key="6">
    <source>
        <dbReference type="ARBA" id="ARBA00023002"/>
    </source>
</evidence>
<evidence type="ECO:0008006" key="11">
    <source>
        <dbReference type="Google" id="ProtNLM"/>
    </source>
</evidence>
<sequence length="211" mass="23923">MKMAYGYQITENDPLLQLAEESALISGWALAPGKWLVDYYPILRFLPSWFPFVRFKKVGQEWKRRMDRFSDIPHEWVKEQMASGNYVESFTSRLLKQTKSAIAVNGLEDIIKWCAVGLHAGAADTTVSAMTSFILLMALHPGVQKRAQAELNDCIGANQMPRVPDLMKLRYLNAVMKEVLRYAPVGNLGGHMFVFTQAAQTHNVRQLCLTE</sequence>
<evidence type="ECO:0000256" key="3">
    <source>
        <dbReference type="ARBA" id="ARBA00010617"/>
    </source>
</evidence>
<accession>A0ABR1IZT4</accession>
<comment type="caution">
    <text evidence="9">The sequence shown here is derived from an EMBL/GenBank/DDBJ whole genome shotgun (WGS) entry which is preliminary data.</text>
</comment>
<dbReference type="PANTHER" id="PTHR46300:SF7">
    <property type="entry name" value="P450, PUTATIVE (EUROFUNG)-RELATED"/>
    <property type="match status" value="1"/>
</dbReference>
<dbReference type="PANTHER" id="PTHR46300">
    <property type="entry name" value="P450, PUTATIVE (EUROFUNG)-RELATED-RELATED"/>
    <property type="match status" value="1"/>
</dbReference>
<dbReference type="InterPro" id="IPR002401">
    <property type="entry name" value="Cyt_P450_E_grp-I"/>
</dbReference>
<keyword evidence="6" id="KW-0560">Oxidoreductase</keyword>
<keyword evidence="7" id="KW-0408">Iron</keyword>
<evidence type="ECO:0000256" key="4">
    <source>
        <dbReference type="ARBA" id="ARBA00022617"/>
    </source>
</evidence>
<dbReference type="EMBL" id="JBANRG010000055">
    <property type="protein sequence ID" value="KAK7443229.1"/>
    <property type="molecule type" value="Genomic_DNA"/>
</dbReference>
<evidence type="ECO:0000256" key="1">
    <source>
        <dbReference type="ARBA" id="ARBA00001971"/>
    </source>
</evidence>
<keyword evidence="8" id="KW-0503">Monooxygenase</keyword>
<dbReference type="Proteomes" id="UP001498398">
    <property type="component" value="Unassembled WGS sequence"/>
</dbReference>
<dbReference type="Pfam" id="PF00067">
    <property type="entry name" value="p450"/>
    <property type="match status" value="1"/>
</dbReference>
<name>A0ABR1IZT4_9AGAR</name>
<dbReference type="InterPro" id="IPR001128">
    <property type="entry name" value="Cyt_P450"/>
</dbReference>
<evidence type="ECO:0000256" key="7">
    <source>
        <dbReference type="ARBA" id="ARBA00023004"/>
    </source>
</evidence>
<reference evidence="9 10" key="1">
    <citation type="submission" date="2024-01" db="EMBL/GenBank/DDBJ databases">
        <title>A draft genome for the cacao thread blight pathogen Marasmiellus scandens.</title>
        <authorList>
            <person name="Baruah I.K."/>
            <person name="Leung J."/>
            <person name="Bukari Y."/>
            <person name="Amoako-Attah I."/>
            <person name="Meinhardt L.W."/>
            <person name="Bailey B.A."/>
            <person name="Cohen S.P."/>
        </authorList>
    </citation>
    <scope>NUCLEOTIDE SEQUENCE [LARGE SCALE GENOMIC DNA]</scope>
    <source>
        <strain evidence="9 10">GH-19</strain>
    </source>
</reference>